<protein>
    <recommendedName>
        <fullName evidence="1">PepSY domain-containing protein</fullName>
    </recommendedName>
</protein>
<evidence type="ECO:0000313" key="2">
    <source>
        <dbReference type="EMBL" id="ANU20628.1"/>
    </source>
</evidence>
<dbReference type="OrthoDB" id="2168541at2"/>
<proteinExistence type="predicted"/>
<dbReference type="Proteomes" id="UP000092650">
    <property type="component" value="Chromosome"/>
</dbReference>
<evidence type="ECO:0000313" key="3">
    <source>
        <dbReference type="Proteomes" id="UP000092650"/>
    </source>
</evidence>
<dbReference type="Pfam" id="PF03413">
    <property type="entry name" value="PepSY"/>
    <property type="match status" value="1"/>
</dbReference>
<evidence type="ECO:0000259" key="1">
    <source>
        <dbReference type="Pfam" id="PF03413"/>
    </source>
</evidence>
<dbReference type="EMBL" id="CP016539">
    <property type="protein sequence ID" value="ANU20628.1"/>
    <property type="molecule type" value="Genomic_DNA"/>
</dbReference>
<accession>A0A1C7EA81</accession>
<name>A0A1C7EA81_9BACL</name>
<dbReference type="RefSeq" id="WP_068870820.1">
    <property type="nucleotide sequence ID" value="NZ_CP016539.2"/>
</dbReference>
<feature type="domain" description="PepSY" evidence="1">
    <location>
        <begin position="37"/>
        <end position="93"/>
    </location>
</feature>
<keyword evidence="3" id="KW-1185">Reference proteome</keyword>
<dbReference type="KEGG" id="ppla:BBI15_10570"/>
<gene>
    <name evidence="2" type="ORF">BBI15_10570</name>
</gene>
<dbReference type="Gene3D" id="3.10.450.40">
    <property type="match status" value="1"/>
</dbReference>
<dbReference type="InterPro" id="IPR025711">
    <property type="entry name" value="PepSY"/>
</dbReference>
<dbReference type="AlphaFoldDB" id="A0A1C7EA81"/>
<reference evidence="2" key="1">
    <citation type="submission" date="2016-10" db="EMBL/GenBank/DDBJ databases">
        <authorList>
            <person name="See-Too W.S."/>
        </authorList>
    </citation>
    <scope>NUCLEOTIDE SEQUENCE [LARGE SCALE GENOMIC DNA]</scope>
    <source>
        <strain evidence="2">DSM 23997</strain>
    </source>
</reference>
<sequence>MKKLWMRAIVGTAIAGGIGGATVAAATAFNDSEAPEVSGEQALQEVFSKVEGTVQEVELGLEDRRYYEVEVESSVREYEFLIDAASGEFLAEEPGQENASDDEFHRPVDAMDYAEYSMVEEQVDTGRLTYHLATDNPGNRILFLLDENGEKQFKTIFLKDSRELEIIDLSNGEQVYRGDI</sequence>
<organism evidence="2 3">
    <name type="scientific">Planococcus plakortidis</name>
    <dbReference type="NCBI Taxonomy" id="1038856"/>
    <lineage>
        <taxon>Bacteria</taxon>
        <taxon>Bacillati</taxon>
        <taxon>Bacillota</taxon>
        <taxon>Bacilli</taxon>
        <taxon>Bacillales</taxon>
        <taxon>Caryophanaceae</taxon>
        <taxon>Planococcus</taxon>
    </lineage>
</organism>
<dbReference type="STRING" id="1038856.BBI15_10570"/>